<proteinExistence type="predicted"/>
<evidence type="ECO:0000256" key="1">
    <source>
        <dbReference type="SAM" id="MobiDB-lite"/>
    </source>
</evidence>
<reference evidence="2" key="1">
    <citation type="submission" date="2020-09" db="EMBL/GenBank/DDBJ databases">
        <title>Genome-Enabled Discovery of Anthraquinone Biosynthesis in Senna tora.</title>
        <authorList>
            <person name="Kang S.-H."/>
            <person name="Pandey R.P."/>
            <person name="Lee C.-M."/>
            <person name="Sim J.-S."/>
            <person name="Jeong J.-T."/>
            <person name="Choi B.-S."/>
            <person name="Jung M."/>
            <person name="Ginzburg D."/>
            <person name="Zhao K."/>
            <person name="Won S.Y."/>
            <person name="Oh T.-J."/>
            <person name="Yu Y."/>
            <person name="Kim N.-H."/>
            <person name="Lee O.R."/>
            <person name="Lee T.-H."/>
            <person name="Bashyal P."/>
            <person name="Kim T.-S."/>
            <person name="Lee W.-H."/>
            <person name="Kawkins C."/>
            <person name="Kim C.-K."/>
            <person name="Kim J.S."/>
            <person name="Ahn B.O."/>
            <person name="Rhee S.Y."/>
            <person name="Sohng J.K."/>
        </authorList>
    </citation>
    <scope>NUCLEOTIDE SEQUENCE</scope>
    <source>
        <tissue evidence="2">Leaf</tissue>
    </source>
</reference>
<gene>
    <name evidence="2" type="ORF">G2W53_003729</name>
</gene>
<comment type="caution">
    <text evidence="2">The sequence shown here is derived from an EMBL/GenBank/DDBJ whole genome shotgun (WGS) entry which is preliminary data.</text>
</comment>
<organism evidence="2 3">
    <name type="scientific">Senna tora</name>
    <dbReference type="NCBI Taxonomy" id="362788"/>
    <lineage>
        <taxon>Eukaryota</taxon>
        <taxon>Viridiplantae</taxon>
        <taxon>Streptophyta</taxon>
        <taxon>Embryophyta</taxon>
        <taxon>Tracheophyta</taxon>
        <taxon>Spermatophyta</taxon>
        <taxon>Magnoliopsida</taxon>
        <taxon>eudicotyledons</taxon>
        <taxon>Gunneridae</taxon>
        <taxon>Pentapetalae</taxon>
        <taxon>rosids</taxon>
        <taxon>fabids</taxon>
        <taxon>Fabales</taxon>
        <taxon>Fabaceae</taxon>
        <taxon>Caesalpinioideae</taxon>
        <taxon>Cassia clade</taxon>
        <taxon>Senna</taxon>
    </lineage>
</organism>
<feature type="region of interest" description="Disordered" evidence="1">
    <location>
        <begin position="43"/>
        <end position="63"/>
    </location>
</feature>
<sequence>MDEKPMAVITWIQDLKLWFKNGVSLVSCKHIIAYHKIKREVRKKNPQRMHSEGSQPMEGQGEQISYRDSIQNVNRGLEFEENKFEGEELEEIQKTSLIPQVKRQI</sequence>
<protein>
    <submittedName>
        <fullName evidence="2">Uncharacterized protein</fullName>
    </submittedName>
</protein>
<dbReference type="AlphaFoldDB" id="A0A834XAG4"/>
<dbReference type="Proteomes" id="UP000634136">
    <property type="component" value="Unassembled WGS sequence"/>
</dbReference>
<name>A0A834XAG4_9FABA</name>
<evidence type="ECO:0000313" key="2">
    <source>
        <dbReference type="EMBL" id="KAF7841431.1"/>
    </source>
</evidence>
<dbReference type="EMBL" id="JAAIUW010000002">
    <property type="protein sequence ID" value="KAF7841431.1"/>
    <property type="molecule type" value="Genomic_DNA"/>
</dbReference>
<keyword evidence="3" id="KW-1185">Reference proteome</keyword>
<evidence type="ECO:0000313" key="3">
    <source>
        <dbReference type="Proteomes" id="UP000634136"/>
    </source>
</evidence>
<accession>A0A834XAG4</accession>